<evidence type="ECO:0000256" key="2">
    <source>
        <dbReference type="SAM" id="Phobius"/>
    </source>
</evidence>
<feature type="transmembrane region" description="Helical" evidence="2">
    <location>
        <begin position="700"/>
        <end position="717"/>
    </location>
</feature>
<accession>A0A5B8J091</accession>
<dbReference type="InterPro" id="IPR036691">
    <property type="entry name" value="Endo/exonu/phosph_ase_sf"/>
</dbReference>
<keyword evidence="2" id="KW-1133">Transmembrane helix</keyword>
<keyword evidence="5" id="KW-1185">Reference proteome</keyword>
<dbReference type="NCBIfam" id="TIGR02601">
    <property type="entry name" value="autotrns_rpt"/>
    <property type="match status" value="1"/>
</dbReference>
<dbReference type="AlphaFoldDB" id="A0A5B8J091"/>
<dbReference type="Gene3D" id="3.60.10.10">
    <property type="entry name" value="Endonuclease/exonuclease/phosphatase"/>
    <property type="match status" value="1"/>
</dbReference>
<keyword evidence="4" id="KW-0614">Plasmid</keyword>
<dbReference type="RefSeq" id="WP_146366019.1">
    <property type="nucleotide sequence ID" value="NZ_CP042262.1"/>
</dbReference>
<name>A0A5B8J091_9RHOB</name>
<organism evidence="4 5">
    <name type="scientific">Qingshengfaniella alkalisoli</name>
    <dbReference type="NCBI Taxonomy" id="2599296"/>
    <lineage>
        <taxon>Bacteria</taxon>
        <taxon>Pseudomonadati</taxon>
        <taxon>Pseudomonadota</taxon>
        <taxon>Alphaproteobacteria</taxon>
        <taxon>Rhodobacterales</taxon>
        <taxon>Paracoccaceae</taxon>
        <taxon>Qingshengfaniella</taxon>
    </lineage>
</organism>
<evidence type="ECO:0000259" key="3">
    <source>
        <dbReference type="Pfam" id="PF03372"/>
    </source>
</evidence>
<feature type="domain" description="Endonuclease/exonuclease/phosphatase" evidence="3">
    <location>
        <begin position="49"/>
        <end position="358"/>
    </location>
</feature>
<dbReference type="Proteomes" id="UP000318483">
    <property type="component" value="Plasmid unnamed1"/>
</dbReference>
<protein>
    <recommendedName>
        <fullName evidence="3">Endonuclease/exonuclease/phosphatase domain-containing protein</fullName>
    </recommendedName>
</protein>
<dbReference type="InterPro" id="IPR011050">
    <property type="entry name" value="Pectin_lyase_fold/virulence"/>
</dbReference>
<reference evidence="4 5" key="1">
    <citation type="submission" date="2019-07" db="EMBL/GenBank/DDBJ databases">
        <title>Litoreibacter alkalisoli sp. nov., isolated from saline-alkaline soil.</title>
        <authorList>
            <person name="Wang S."/>
            <person name="Xu L."/>
            <person name="Xing Y.-T."/>
            <person name="Sun J.-Q."/>
        </authorList>
    </citation>
    <scope>NUCLEOTIDE SEQUENCE [LARGE SCALE GENOMIC DNA]</scope>
    <source>
        <strain evidence="4 5">LN3S51</strain>
        <plasmid evidence="4 5">unnamed1</plasmid>
    </source>
</reference>
<proteinExistence type="predicted"/>
<dbReference type="Gene3D" id="2.160.20.20">
    <property type="match status" value="1"/>
</dbReference>
<dbReference type="KEGG" id="lit:FPZ52_12970"/>
<keyword evidence="2" id="KW-0472">Membrane</keyword>
<dbReference type="SUPFAM" id="SSF56219">
    <property type="entry name" value="DNase I-like"/>
    <property type="match status" value="1"/>
</dbReference>
<geneLocation type="plasmid" evidence="4 5">
    <name>unnamed1</name>
</geneLocation>
<dbReference type="GO" id="GO:0003824">
    <property type="term" value="F:catalytic activity"/>
    <property type="evidence" value="ECO:0007669"/>
    <property type="project" value="InterPro"/>
</dbReference>
<dbReference type="Pfam" id="PF03372">
    <property type="entry name" value="Exo_endo_phos"/>
    <property type="match status" value="1"/>
</dbReference>
<dbReference type="SUPFAM" id="SSF51126">
    <property type="entry name" value="Pectin lyase-like"/>
    <property type="match status" value="1"/>
</dbReference>
<dbReference type="Pfam" id="PF12951">
    <property type="entry name" value="PATR"/>
    <property type="match status" value="1"/>
</dbReference>
<sequence>MFSHSLTSFYRAVSARQLRRSMLFGSVAAISLLSGPVFAEDNQESLRIMTFNTWGDQFRNNLDAIAPLFVEGGYDIINFQELGSEAYLTGLQQRLRDAGLGEYTYIKQGDNGVLSRVEGTMGRTYSGDDIAYQSTTGAGGTPETIFGSLHLDYRDPSTTRLREMEGILDWSSSTNRSVILSGDYNAGDVSERGMHRASQQKLILQNYLRSNNSFYATLLDEYAVDKDAMNSFIADHRGQSLSLNDIPDSLFADEMHPVEHNTPVTMNMMKRDFIMLQTETSREKFAPHELGDGSTTWTSVEEDHTNVWPSWDRVKIDHMMASRPFGKWWQVVDAADDPYTGVLDQTDVTESGKAFSDHELVAHDLAWVGPKLEYFDDTEGNEQTRLVWGEGANTFEADGGVYHLTRNNMRTDVYLGQVSDEYGNPTLMGLTTEEKQTLLDCGSSDARFQTAINDYCIDDHSFITETLVTDGGTVIVDEDAALGGSTAKLRLSDGTLRIDGTEMDTLNREVSLEDTGGTVSVKEVDHTVTAAREISGDGALKKTGAGTLVLDADNSYRGGTEVLEGKLDLAGSVQSDVFVADSAILSGGGTVYGNLSMDTDAIFEGGLSDDPLAMFETLTVAGDLHLNDTLFETDHFADLSFEDGLFYSLINLEGDLFGQFAGLGEGDLISTISANLYFSYAGGDGNDIGFFAAAPSAVPLPAPALLLLGGLTGLGLTRRLRRRS</sequence>
<evidence type="ECO:0000313" key="4">
    <source>
        <dbReference type="EMBL" id="QDY70601.1"/>
    </source>
</evidence>
<dbReference type="InterPro" id="IPR012332">
    <property type="entry name" value="Autotransporter_pectin_lyase_C"/>
</dbReference>
<keyword evidence="2" id="KW-0812">Transmembrane</keyword>
<gene>
    <name evidence="4" type="ORF">FPZ52_12970</name>
</gene>
<dbReference type="EMBL" id="CP042262">
    <property type="protein sequence ID" value="QDY70601.1"/>
    <property type="molecule type" value="Genomic_DNA"/>
</dbReference>
<dbReference type="InterPro" id="IPR005135">
    <property type="entry name" value="Endo/exonuclease/phosphatase"/>
</dbReference>
<keyword evidence="1" id="KW-0732">Signal</keyword>
<dbReference type="InterPro" id="IPR013425">
    <property type="entry name" value="Autotrns_rpt"/>
</dbReference>
<evidence type="ECO:0000256" key="1">
    <source>
        <dbReference type="ARBA" id="ARBA00022729"/>
    </source>
</evidence>
<evidence type="ECO:0000313" key="5">
    <source>
        <dbReference type="Proteomes" id="UP000318483"/>
    </source>
</evidence>
<dbReference type="OrthoDB" id="9804931at2"/>